<feature type="domain" description="Citrate lyase ligase C-terminal" evidence="4">
    <location>
        <begin position="138"/>
        <end position="319"/>
    </location>
</feature>
<accession>Q1JZB8</accession>
<dbReference type="EMBL" id="AAEW02000009">
    <property type="protein sequence ID" value="EAT15649.1"/>
    <property type="molecule type" value="Genomic_DNA"/>
</dbReference>
<evidence type="ECO:0000256" key="1">
    <source>
        <dbReference type="ARBA" id="ARBA00022741"/>
    </source>
</evidence>
<keyword evidence="6" id="KW-1185">Reference proteome</keyword>
<dbReference type="OrthoDB" id="9779753at2"/>
<keyword evidence="3 5" id="KW-0436">Ligase</keyword>
<dbReference type="EC" id="6.2.1.22" evidence="3"/>
<comment type="caution">
    <text evidence="5">The sequence shown here is derived from an EMBL/GenBank/DDBJ whole genome shotgun (WGS) entry which is preliminary data.</text>
</comment>
<dbReference type="Gene3D" id="3.40.50.620">
    <property type="entry name" value="HUPs"/>
    <property type="match status" value="1"/>
</dbReference>
<sequence>MVQQVTTDEQRGAVEQFLARFDLDYEPEHDDLLGVWDAGGQLVACGARQQALLKMIAIDPAEQDSPMFGQLVGTLVKKGFEAGVETFFVVTRPQHTLSFEAVNFRLLCLTDQVALLEYGPGLSAYIERHHNVRHHGNNGAVVVNANPFTLGHRYLIETAAQQVDRLYVFVVEEESSSFPFAVRYDLVCQGVADLDNVEVLPSGPYAVSAITFPGYFLRDSALVEAQQHQLDAVLFARQLAPRFTICRRFIGSEPYCAVTRRYNEALKKILPTLGIDVVEVPRATTNGGAISASTVRELLQQRAINTLEKLVPSTTLNYLESAAFNGLSPVAGRH</sequence>
<dbReference type="InterPro" id="IPR013166">
    <property type="entry name" value="Citrate_lyase_ligase_C"/>
</dbReference>
<evidence type="ECO:0000259" key="4">
    <source>
        <dbReference type="SMART" id="SM00764"/>
    </source>
</evidence>
<dbReference type="PIRSF" id="PIRSF005751">
    <property type="entry name" value="Acet_citr_lig"/>
    <property type="match status" value="1"/>
</dbReference>
<dbReference type="SUPFAM" id="SSF52374">
    <property type="entry name" value="Nucleotidylyl transferase"/>
    <property type="match status" value="1"/>
</dbReference>
<reference evidence="5" key="1">
    <citation type="submission" date="2006-05" db="EMBL/GenBank/DDBJ databases">
        <title>Annotation of the draft genome assembly of Desulfuromonas acetoxidans DSM 684.</title>
        <authorList>
            <consortium name="US DOE Joint Genome Institute (JGI-ORNL)"/>
            <person name="Larimer F."/>
            <person name="Land M."/>
            <person name="Hauser L."/>
        </authorList>
    </citation>
    <scope>NUCLEOTIDE SEQUENCE [LARGE SCALE GENOMIC DNA]</scope>
    <source>
        <strain evidence="5">DSM 684</strain>
    </source>
</reference>
<keyword evidence="1 3" id="KW-0547">Nucleotide-binding</keyword>
<dbReference type="GO" id="GO:0005524">
    <property type="term" value="F:ATP binding"/>
    <property type="evidence" value="ECO:0007669"/>
    <property type="project" value="UniProtKB-UniRule"/>
</dbReference>
<evidence type="ECO:0000256" key="2">
    <source>
        <dbReference type="ARBA" id="ARBA00022840"/>
    </source>
</evidence>
<gene>
    <name evidence="5" type="ORF">Dace_1511</name>
</gene>
<comment type="catalytic activity">
    <reaction evidence="3">
        <text>holo-[citrate lyase ACP] + acetate + ATP = acetyl-[citrate lyase ACP] + AMP + diphosphate</text>
        <dbReference type="Rhea" id="RHEA:23788"/>
        <dbReference type="Rhea" id="RHEA-COMP:10158"/>
        <dbReference type="Rhea" id="RHEA-COMP:13710"/>
        <dbReference type="ChEBI" id="CHEBI:30089"/>
        <dbReference type="ChEBI" id="CHEBI:30616"/>
        <dbReference type="ChEBI" id="CHEBI:33019"/>
        <dbReference type="ChEBI" id="CHEBI:82683"/>
        <dbReference type="ChEBI" id="CHEBI:137976"/>
        <dbReference type="ChEBI" id="CHEBI:456215"/>
        <dbReference type="EC" id="6.2.1.22"/>
    </reaction>
</comment>
<evidence type="ECO:0000313" key="6">
    <source>
        <dbReference type="Proteomes" id="UP000005695"/>
    </source>
</evidence>
<reference evidence="5" key="2">
    <citation type="submission" date="2006-05" db="EMBL/GenBank/DDBJ databases">
        <title>Sequencing of the draft genome and assembly of Desulfuromonas acetoxidans DSM 684.</title>
        <authorList>
            <consortium name="US DOE Joint Genome Institute (JGI-PGF)"/>
            <person name="Copeland A."/>
            <person name="Lucas S."/>
            <person name="Lapidus A."/>
            <person name="Barry K."/>
            <person name="Detter J.C."/>
            <person name="Glavina del Rio T."/>
            <person name="Hammon N."/>
            <person name="Israni S."/>
            <person name="Dalin E."/>
            <person name="Tice H."/>
            <person name="Bruce D."/>
            <person name="Pitluck S."/>
            <person name="Richardson P."/>
        </authorList>
    </citation>
    <scope>NUCLEOTIDE SEQUENCE [LARGE SCALE GENOMIC DNA]</scope>
    <source>
        <strain evidence="5">DSM 684</strain>
    </source>
</reference>
<dbReference type="SMART" id="SM00764">
    <property type="entry name" value="Citrate_ly_lig"/>
    <property type="match status" value="1"/>
</dbReference>
<dbReference type="InterPro" id="IPR005216">
    <property type="entry name" value="Citrate_lyase_ligase"/>
</dbReference>
<dbReference type="RefSeq" id="WP_006000623.1">
    <property type="nucleotide sequence ID" value="NZ_AAEW02000009.1"/>
</dbReference>
<name>Q1JZB8_DESA6</name>
<keyword evidence="2 3" id="KW-0067">ATP-binding</keyword>
<dbReference type="Proteomes" id="UP000005695">
    <property type="component" value="Unassembled WGS sequence"/>
</dbReference>
<proteinExistence type="predicted"/>
<dbReference type="GO" id="GO:0016829">
    <property type="term" value="F:lyase activity"/>
    <property type="evidence" value="ECO:0007669"/>
    <property type="project" value="UniProtKB-KW"/>
</dbReference>
<dbReference type="InterPro" id="IPR016181">
    <property type="entry name" value="Acyl_CoA_acyltransferase"/>
</dbReference>
<dbReference type="PANTHER" id="PTHR40599">
    <property type="entry name" value="[CITRATE [PRO-3S]-LYASE] LIGASE"/>
    <property type="match status" value="1"/>
</dbReference>
<comment type="function">
    <text evidence="3">Acetylation of prosthetic group (2-(5''-phosphoribosyl)-3'-dephosphocoenzyme-A) of the gamma subunit of citrate lyase.</text>
</comment>
<protein>
    <recommendedName>
        <fullName evidence="3">[Citrate [pro-3S]-lyase] ligase</fullName>
        <ecNumber evidence="3">6.2.1.22</ecNumber>
    </recommendedName>
</protein>
<dbReference type="InterPro" id="IPR014729">
    <property type="entry name" value="Rossmann-like_a/b/a_fold"/>
</dbReference>
<dbReference type="AlphaFoldDB" id="Q1JZB8"/>
<dbReference type="NCBIfam" id="TIGR00125">
    <property type="entry name" value="cyt_tran_rel"/>
    <property type="match status" value="1"/>
</dbReference>
<dbReference type="SUPFAM" id="SSF55729">
    <property type="entry name" value="Acyl-CoA N-acyltransferases (Nat)"/>
    <property type="match status" value="1"/>
</dbReference>
<dbReference type="PANTHER" id="PTHR40599:SF1">
    <property type="entry name" value="[CITRATE [PRO-3S]-LYASE] LIGASE"/>
    <property type="match status" value="1"/>
</dbReference>
<dbReference type="NCBIfam" id="TIGR00124">
    <property type="entry name" value="cit_ly_ligase"/>
    <property type="match status" value="1"/>
</dbReference>
<evidence type="ECO:0000313" key="5">
    <source>
        <dbReference type="EMBL" id="EAT15649.1"/>
    </source>
</evidence>
<evidence type="ECO:0000256" key="3">
    <source>
        <dbReference type="PIRNR" id="PIRNR005751"/>
    </source>
</evidence>
<organism evidence="5 6">
    <name type="scientific">Desulfuromonas acetoxidans (strain DSM 684 / 11070)</name>
    <dbReference type="NCBI Taxonomy" id="281689"/>
    <lineage>
        <taxon>Bacteria</taxon>
        <taxon>Pseudomonadati</taxon>
        <taxon>Thermodesulfobacteriota</taxon>
        <taxon>Desulfuromonadia</taxon>
        <taxon>Desulfuromonadales</taxon>
        <taxon>Desulfuromonadaceae</taxon>
        <taxon>Desulfuromonas</taxon>
    </lineage>
</organism>
<dbReference type="Pfam" id="PF08218">
    <property type="entry name" value="Citrate_ly_lig"/>
    <property type="match status" value="1"/>
</dbReference>
<dbReference type="InterPro" id="IPR004821">
    <property type="entry name" value="Cyt_trans-like"/>
</dbReference>
<dbReference type="GO" id="GO:0008771">
    <property type="term" value="F:[citrate (pro-3S)-lyase] ligase activity"/>
    <property type="evidence" value="ECO:0007669"/>
    <property type="project" value="UniProtKB-EC"/>
</dbReference>
<keyword evidence="5" id="KW-0456">Lyase</keyword>